<gene>
    <name evidence="1" type="ORF">GCM10008088_28930</name>
</gene>
<organism evidence="1 2">
    <name type="scientific">Mesonia mobilis</name>
    <dbReference type="NCBI Taxonomy" id="369791"/>
    <lineage>
        <taxon>Bacteria</taxon>
        <taxon>Pseudomonadati</taxon>
        <taxon>Bacteroidota</taxon>
        <taxon>Flavobacteriia</taxon>
        <taxon>Flavobacteriales</taxon>
        <taxon>Flavobacteriaceae</taxon>
        <taxon>Mesonia</taxon>
    </lineage>
</organism>
<proteinExistence type="predicted"/>
<evidence type="ECO:0008006" key="3">
    <source>
        <dbReference type="Google" id="ProtNLM"/>
    </source>
</evidence>
<name>A0ABQ3C3A2_9FLAO</name>
<sequence length="132" mass="14998">MKNLILIVVLFTSLSGCTNNENESHQMQEPSIIGTWKLIEKYGSDGGSDPQWNTVEDGYVYTFKNNDIIISNRFNCNGSYTLSSSNQVTITFDCTDSQFNLVYDYTFVNRKLILTNLSNCDEGCGEKYEKIE</sequence>
<comment type="caution">
    <text evidence="1">The sequence shown here is derived from an EMBL/GenBank/DDBJ whole genome shotgun (WGS) entry which is preliminary data.</text>
</comment>
<accession>A0ABQ3C3A2</accession>
<dbReference type="PROSITE" id="PS51257">
    <property type="entry name" value="PROKAR_LIPOPROTEIN"/>
    <property type="match status" value="1"/>
</dbReference>
<dbReference type="GeneID" id="94370552"/>
<dbReference type="Proteomes" id="UP000615593">
    <property type="component" value="Unassembled WGS sequence"/>
</dbReference>
<dbReference type="EMBL" id="BMWY01000038">
    <property type="protein sequence ID" value="GGZ66184.1"/>
    <property type="molecule type" value="Genomic_DNA"/>
</dbReference>
<dbReference type="RefSeq" id="WP_027885835.1">
    <property type="nucleotide sequence ID" value="NZ_BMWY01000038.1"/>
</dbReference>
<reference evidence="2" key="1">
    <citation type="journal article" date="2019" name="Int. J. Syst. Evol. Microbiol.">
        <title>The Global Catalogue of Microorganisms (GCM) 10K type strain sequencing project: providing services to taxonomists for standard genome sequencing and annotation.</title>
        <authorList>
            <consortium name="The Broad Institute Genomics Platform"/>
            <consortium name="The Broad Institute Genome Sequencing Center for Infectious Disease"/>
            <person name="Wu L."/>
            <person name="Ma J."/>
        </authorList>
    </citation>
    <scope>NUCLEOTIDE SEQUENCE [LARGE SCALE GENOMIC DNA]</scope>
    <source>
        <strain evidence="2">KCTC 12708</strain>
    </source>
</reference>
<evidence type="ECO:0000313" key="2">
    <source>
        <dbReference type="Proteomes" id="UP000615593"/>
    </source>
</evidence>
<evidence type="ECO:0000313" key="1">
    <source>
        <dbReference type="EMBL" id="GGZ66184.1"/>
    </source>
</evidence>
<keyword evidence="2" id="KW-1185">Reference proteome</keyword>
<protein>
    <recommendedName>
        <fullName evidence="3">Lipocalin-like domain-containing protein</fullName>
    </recommendedName>
</protein>